<dbReference type="EMBL" id="HBUF01568517">
    <property type="protein sequence ID" value="CAG6765580.1"/>
    <property type="molecule type" value="Transcribed_RNA"/>
</dbReference>
<feature type="transmembrane region" description="Helical" evidence="1">
    <location>
        <begin position="75"/>
        <end position="95"/>
    </location>
</feature>
<organism evidence="2">
    <name type="scientific">Cacopsylla melanoneura</name>
    <dbReference type="NCBI Taxonomy" id="428564"/>
    <lineage>
        <taxon>Eukaryota</taxon>
        <taxon>Metazoa</taxon>
        <taxon>Ecdysozoa</taxon>
        <taxon>Arthropoda</taxon>
        <taxon>Hexapoda</taxon>
        <taxon>Insecta</taxon>
        <taxon>Pterygota</taxon>
        <taxon>Neoptera</taxon>
        <taxon>Paraneoptera</taxon>
        <taxon>Hemiptera</taxon>
        <taxon>Sternorrhyncha</taxon>
        <taxon>Psylloidea</taxon>
        <taxon>Psyllidae</taxon>
        <taxon>Psyllinae</taxon>
        <taxon>Cacopsylla</taxon>
    </lineage>
</organism>
<keyword evidence="1" id="KW-0472">Membrane</keyword>
<evidence type="ECO:0000256" key="1">
    <source>
        <dbReference type="SAM" id="Phobius"/>
    </source>
</evidence>
<feature type="transmembrane region" description="Helical" evidence="1">
    <location>
        <begin position="15"/>
        <end position="37"/>
    </location>
</feature>
<dbReference type="EMBL" id="HBUF01568518">
    <property type="protein sequence ID" value="CAG6765582.1"/>
    <property type="molecule type" value="Transcribed_RNA"/>
</dbReference>
<proteinExistence type="predicted"/>
<accession>A0A8D9ETY9</accession>
<sequence>MISFLYFPEIFPPDIFLIFFNLHCLLSLISFYFLLFFAHHKMCFLSSCFSLYYLLFYFIFLLSLSLPPSLPLSSLYLSVSPQFIKLPFFIYFVLYNKSLRSSRLMQMFYLTL</sequence>
<keyword evidence="1" id="KW-0812">Transmembrane</keyword>
<keyword evidence="1" id="KW-1133">Transmembrane helix</keyword>
<name>A0A8D9ETY9_9HEMI</name>
<reference evidence="2" key="1">
    <citation type="submission" date="2021-05" db="EMBL/GenBank/DDBJ databases">
        <authorList>
            <person name="Alioto T."/>
            <person name="Alioto T."/>
            <person name="Gomez Garrido J."/>
        </authorList>
    </citation>
    <scope>NUCLEOTIDE SEQUENCE</scope>
</reference>
<dbReference type="AlphaFoldDB" id="A0A8D9ETY9"/>
<feature type="transmembrane region" description="Helical" evidence="1">
    <location>
        <begin position="44"/>
        <end position="63"/>
    </location>
</feature>
<protein>
    <submittedName>
        <fullName evidence="2">Uncharacterized protein</fullName>
    </submittedName>
</protein>
<evidence type="ECO:0000313" key="2">
    <source>
        <dbReference type="EMBL" id="CAG6765582.1"/>
    </source>
</evidence>